<dbReference type="PANTHER" id="PTHR31108:SF6">
    <property type="entry name" value="TUMOR PROTEIN P63-REGULATED GENE 1 PROTEIN"/>
    <property type="match status" value="1"/>
</dbReference>
<reference evidence="4" key="1">
    <citation type="journal article" name="BMC Genomics">
        <title>Long-read sequencing and de novo genome assembly of marine medaka (Oryzias melastigma).</title>
        <authorList>
            <person name="Liang P."/>
            <person name="Saqib H.S.A."/>
            <person name="Ni X."/>
            <person name="Shen Y."/>
        </authorList>
    </citation>
    <scope>NUCLEOTIDE SEQUENCE</scope>
    <source>
        <strain evidence="4">Bigg-433</strain>
    </source>
</reference>
<dbReference type="GO" id="GO:0005737">
    <property type="term" value="C:cytoplasm"/>
    <property type="evidence" value="ECO:0007669"/>
    <property type="project" value="TreeGrafter"/>
</dbReference>
<dbReference type="Proteomes" id="UP000646548">
    <property type="component" value="Unassembled WGS sequence"/>
</dbReference>
<comment type="similarity">
    <text evidence="1">Belongs to the TPRG1 family.</text>
</comment>
<evidence type="ECO:0000259" key="3">
    <source>
        <dbReference type="PROSITE" id="PS51791"/>
    </source>
</evidence>
<dbReference type="EMBL" id="WKFB01000296">
    <property type="protein sequence ID" value="KAF6727913.1"/>
    <property type="molecule type" value="Genomic_DNA"/>
</dbReference>
<accession>A0A834CI73</accession>
<protein>
    <submittedName>
        <fullName evidence="4">Tumor protein p63-regulated gene 1-like protein</fullName>
    </submittedName>
</protein>
<evidence type="ECO:0000313" key="5">
    <source>
        <dbReference type="Proteomes" id="UP000646548"/>
    </source>
</evidence>
<comment type="caution">
    <text evidence="4">The sequence shown here is derived from an EMBL/GenBank/DDBJ whole genome shotgun (WGS) entry which is preliminary data.</text>
</comment>
<proteinExistence type="inferred from homology"/>
<feature type="domain" description="HSac2" evidence="3">
    <location>
        <begin position="159"/>
        <end position="333"/>
    </location>
</feature>
<feature type="region of interest" description="Disordered" evidence="2">
    <location>
        <begin position="99"/>
        <end position="120"/>
    </location>
</feature>
<gene>
    <name evidence="4" type="ORF">FQA47_019548</name>
</gene>
<dbReference type="PANTHER" id="PTHR31108">
    <property type="entry name" value="TUMOR PROTEIN P63-REGULATED GENE 1-LIKE PROTEIN"/>
    <property type="match status" value="1"/>
</dbReference>
<dbReference type="InterPro" id="IPR022158">
    <property type="entry name" value="Inositol_phosphatase"/>
</dbReference>
<evidence type="ECO:0000256" key="2">
    <source>
        <dbReference type="SAM" id="MobiDB-lite"/>
    </source>
</evidence>
<evidence type="ECO:0000256" key="1">
    <source>
        <dbReference type="ARBA" id="ARBA00009163"/>
    </source>
</evidence>
<dbReference type="AlphaFoldDB" id="A0A834CI73"/>
<name>A0A834CI73_ORYME</name>
<dbReference type="InterPro" id="IPR040242">
    <property type="entry name" value="TPRG1-like"/>
</dbReference>
<dbReference type="PROSITE" id="PS51791">
    <property type="entry name" value="HSAC2"/>
    <property type="match status" value="1"/>
</dbReference>
<dbReference type="Pfam" id="PF12456">
    <property type="entry name" value="hSac2"/>
    <property type="match status" value="1"/>
</dbReference>
<dbReference type="InterPro" id="IPR034753">
    <property type="entry name" value="hSac2"/>
</dbReference>
<evidence type="ECO:0000313" key="4">
    <source>
        <dbReference type="EMBL" id="KAF6727913.1"/>
    </source>
</evidence>
<sequence>MNPWEEMHTQRRRLRKSDCLMAADYGWDGFKFPRGRRLGAASRIFPRRCCSATRPLTSGPGTRKLFTWSSTSVHRPVTSICVGFFKGCCEASSMETEEKKGAPEVQQGQVSPPTGAPQLSDCAKDAQELQSACATIRAKLDNLSADTSLMNFKFKKFFVLRPGTLNQAIKDVEALVNKEEDGNVQSVWLMAEVDHWNNEKERLVLITDNTLLVFKYDFIMLLCEQIQKISLNFVDRLTHGSFNFPKRSLLKREGVGLRIDWDRLREPSFSSKWNPFSTDFPFITFTSHPVSSTNDTFASLCDLDKFREHLKAAAEKAHARNPVPGKANGVTVLNQPITIEAYVGAMSFLGNQNKLGYCMARGGVGF</sequence>
<organism evidence="4 5">
    <name type="scientific">Oryzias melastigma</name>
    <name type="common">Marine medaka</name>
    <dbReference type="NCBI Taxonomy" id="30732"/>
    <lineage>
        <taxon>Eukaryota</taxon>
        <taxon>Metazoa</taxon>
        <taxon>Chordata</taxon>
        <taxon>Craniata</taxon>
        <taxon>Vertebrata</taxon>
        <taxon>Euteleostomi</taxon>
        <taxon>Actinopterygii</taxon>
        <taxon>Neopterygii</taxon>
        <taxon>Teleostei</taxon>
        <taxon>Neoteleostei</taxon>
        <taxon>Acanthomorphata</taxon>
        <taxon>Ovalentaria</taxon>
        <taxon>Atherinomorphae</taxon>
        <taxon>Beloniformes</taxon>
        <taxon>Adrianichthyidae</taxon>
        <taxon>Oryziinae</taxon>
        <taxon>Oryzias</taxon>
    </lineage>
</organism>